<evidence type="ECO:0000256" key="8">
    <source>
        <dbReference type="ARBA" id="ARBA00048923"/>
    </source>
</evidence>
<dbReference type="Gene3D" id="3.40.630.30">
    <property type="match status" value="1"/>
</dbReference>
<protein>
    <recommendedName>
        <fullName evidence="3 9">Aminoglycoside N(6')-acetyltransferase type 1</fullName>
        <ecNumber evidence="2 9">2.3.1.82</ecNumber>
    </recommendedName>
    <alternativeName>
        <fullName evidence="7 9">Aminoglycoside resistance protein</fullName>
    </alternativeName>
</protein>
<comment type="function">
    <text evidence="9">Catalyzes the transfer of an acetyl group from acetyl-CoA to the 6'-amino group of aminoglycoside molecules conferring resistance to antibiotics containing the purpurosamine ring.</text>
</comment>
<dbReference type="NCBIfam" id="NF043067">
    <property type="entry name" value="AAC_6p_group_E"/>
    <property type="match status" value="1"/>
</dbReference>
<dbReference type="PATRIC" id="fig|1217648.3.peg.3136"/>
<dbReference type="InterPro" id="IPR024170">
    <property type="entry name" value="Aminoglycoside_N6-AcTrfrase"/>
</dbReference>
<dbReference type="PIRSF" id="PIRSF000452">
    <property type="entry name" value="6-N-acetyltransf"/>
    <property type="match status" value="1"/>
</dbReference>
<dbReference type="SUPFAM" id="SSF55729">
    <property type="entry name" value="Acyl-CoA N-acyltransferases (Nat)"/>
    <property type="match status" value="1"/>
</dbReference>
<keyword evidence="12" id="KW-1185">Reference proteome</keyword>
<evidence type="ECO:0000259" key="10">
    <source>
        <dbReference type="PROSITE" id="PS51186"/>
    </source>
</evidence>
<evidence type="ECO:0000313" key="11">
    <source>
        <dbReference type="EMBL" id="ENW03190.1"/>
    </source>
</evidence>
<evidence type="ECO:0000313" key="12">
    <source>
        <dbReference type="Proteomes" id="UP000017670"/>
    </source>
</evidence>
<reference evidence="11 12" key="1">
    <citation type="submission" date="2013-02" db="EMBL/GenBank/DDBJ databases">
        <title>The Genome Sequence of Acinetobacter beijerinckii CIP 110307.</title>
        <authorList>
            <consortium name="The Broad Institute Genome Sequencing Platform"/>
            <consortium name="The Broad Institute Genome Sequencing Center for Infectious Disease"/>
            <person name="Cerqueira G."/>
            <person name="Feldgarden M."/>
            <person name="Courvalin P."/>
            <person name="Perichon B."/>
            <person name="Grillot-Courvalin C."/>
            <person name="Clermont D."/>
            <person name="Rocha E."/>
            <person name="Yoon E.-J."/>
            <person name="Nemec A."/>
            <person name="Walker B."/>
            <person name="Young S.K."/>
            <person name="Zeng Q."/>
            <person name="Gargeya S."/>
            <person name="Fitzgerald M."/>
            <person name="Haas B."/>
            <person name="Abouelleil A."/>
            <person name="Alvarado L."/>
            <person name="Arachchi H.M."/>
            <person name="Berlin A.M."/>
            <person name="Chapman S.B."/>
            <person name="Dewar J."/>
            <person name="Goldberg J."/>
            <person name="Griggs A."/>
            <person name="Gujja S."/>
            <person name="Hansen M."/>
            <person name="Howarth C."/>
            <person name="Imamovic A."/>
            <person name="Larimer J."/>
            <person name="McCowan C."/>
            <person name="Murphy C."/>
            <person name="Neiman D."/>
            <person name="Pearson M."/>
            <person name="Priest M."/>
            <person name="Roberts A."/>
            <person name="Saif S."/>
            <person name="Shea T."/>
            <person name="Sisk P."/>
            <person name="Sykes S."/>
            <person name="Wortman J."/>
            <person name="Nusbaum C."/>
            <person name="Birren B."/>
        </authorList>
    </citation>
    <scope>NUCLEOTIDE SEQUENCE [LARGE SCALE GENOMIC DNA]</scope>
    <source>
        <strain evidence="11 12">CIP 110307</strain>
    </source>
</reference>
<evidence type="ECO:0000256" key="3">
    <source>
        <dbReference type="ARBA" id="ARBA00017677"/>
    </source>
</evidence>
<evidence type="ECO:0000256" key="5">
    <source>
        <dbReference type="ARBA" id="ARBA00023251"/>
    </source>
</evidence>
<dbReference type="GeneID" id="29857779"/>
<dbReference type="GO" id="GO:0046677">
    <property type="term" value="P:response to antibiotic"/>
    <property type="evidence" value="ECO:0007669"/>
    <property type="project" value="UniProtKB-KW"/>
</dbReference>
<keyword evidence="5 9" id="KW-0046">Antibiotic resistance</keyword>
<evidence type="ECO:0000256" key="9">
    <source>
        <dbReference type="PIRNR" id="PIRNR000452"/>
    </source>
</evidence>
<keyword evidence="6 9" id="KW-0012">Acyltransferase</keyword>
<dbReference type="eggNOG" id="COG0456">
    <property type="taxonomic scope" value="Bacteria"/>
</dbReference>
<dbReference type="PROSITE" id="PS51186">
    <property type="entry name" value="GNAT"/>
    <property type="match status" value="1"/>
</dbReference>
<dbReference type="HOGENOM" id="CLU_127011_0_0_6"/>
<proteinExistence type="predicted"/>
<comment type="subunit">
    <text evidence="1 9">Homodimer.</text>
</comment>
<evidence type="ECO:0000256" key="6">
    <source>
        <dbReference type="ARBA" id="ARBA00023315"/>
    </source>
</evidence>
<evidence type="ECO:0000256" key="4">
    <source>
        <dbReference type="ARBA" id="ARBA00022679"/>
    </source>
</evidence>
<keyword evidence="4 9" id="KW-0808">Transferase</keyword>
<dbReference type="InterPro" id="IPR000182">
    <property type="entry name" value="GNAT_dom"/>
</dbReference>
<gene>
    <name evidence="11" type="ORF">F933_03220</name>
</gene>
<dbReference type="STRING" id="262668.GCA_000931715_02204"/>
<dbReference type="CDD" id="cd04301">
    <property type="entry name" value="NAT_SF"/>
    <property type="match status" value="1"/>
</dbReference>
<dbReference type="RefSeq" id="WP_005062866.1">
    <property type="nucleotide sequence ID" value="NG_052397.1"/>
</dbReference>
<dbReference type="AlphaFoldDB" id="N9F791"/>
<feature type="domain" description="N-acetyltransferase" evidence="10">
    <location>
        <begin position="1"/>
        <end position="145"/>
    </location>
</feature>
<name>N9F791_9GAMM</name>
<comment type="caution">
    <text evidence="11">The sequence shown here is derived from an EMBL/GenBank/DDBJ whole genome shotgun (WGS) entry which is preliminary data.</text>
</comment>
<accession>N9F791</accession>
<comment type="catalytic activity">
    <reaction evidence="8 9">
        <text>kanamycin B + acetyl-CoA = N(6')-acetylkanamycin B + CoA + H(+)</text>
        <dbReference type="Rhea" id="RHEA:16449"/>
        <dbReference type="ChEBI" id="CHEBI:15378"/>
        <dbReference type="ChEBI" id="CHEBI:57287"/>
        <dbReference type="ChEBI" id="CHEBI:57288"/>
        <dbReference type="ChEBI" id="CHEBI:58390"/>
        <dbReference type="ChEBI" id="CHEBI:58549"/>
        <dbReference type="EC" id="2.3.1.82"/>
    </reaction>
</comment>
<organism evidence="11 12">
    <name type="scientific">Acinetobacter beijerinckii CIP 110307</name>
    <dbReference type="NCBI Taxonomy" id="1217648"/>
    <lineage>
        <taxon>Bacteria</taxon>
        <taxon>Pseudomonadati</taxon>
        <taxon>Pseudomonadota</taxon>
        <taxon>Gammaproteobacteria</taxon>
        <taxon>Moraxellales</taxon>
        <taxon>Moraxellaceae</taxon>
        <taxon>Acinetobacter</taxon>
    </lineage>
</organism>
<dbReference type="Proteomes" id="UP000017670">
    <property type="component" value="Unassembled WGS sequence"/>
</dbReference>
<dbReference type="EMBL" id="APQL01000012">
    <property type="protein sequence ID" value="ENW03190.1"/>
    <property type="molecule type" value="Genomic_DNA"/>
</dbReference>
<dbReference type="Pfam" id="PF00583">
    <property type="entry name" value="Acetyltransf_1"/>
    <property type="match status" value="1"/>
</dbReference>
<sequence length="145" mass="16552">MKILSVSEPLLADWLRLRILLWPNTEDAHLIEMRQLLAEKQTLQLMAYSNNQAVAMLEASIRHEYVNGTETSPVAYLEGIYVCSEFRRLGVATNLIRQAEQWATQFACTEFASDTAVDNLVGQAMHKALGFQETERVIYFSKKIK</sequence>
<dbReference type="EC" id="2.3.1.82" evidence="2 9"/>
<dbReference type="GO" id="GO:0047663">
    <property type="term" value="F:aminoglycoside 6'-N-acetyltransferase activity"/>
    <property type="evidence" value="ECO:0007669"/>
    <property type="project" value="UniProtKB-EC"/>
</dbReference>
<dbReference type="NCBIfam" id="NF000224">
    <property type="entry name" value="AAC_6p_Acine"/>
    <property type="match status" value="1"/>
</dbReference>
<evidence type="ECO:0000256" key="7">
    <source>
        <dbReference type="ARBA" id="ARBA00029660"/>
    </source>
</evidence>
<evidence type="ECO:0000256" key="2">
    <source>
        <dbReference type="ARBA" id="ARBA00012888"/>
    </source>
</evidence>
<dbReference type="InterPro" id="IPR016181">
    <property type="entry name" value="Acyl_CoA_acyltransferase"/>
</dbReference>
<evidence type="ECO:0000256" key="1">
    <source>
        <dbReference type="ARBA" id="ARBA00011738"/>
    </source>
</evidence>